<keyword evidence="2" id="KW-1185">Reference proteome</keyword>
<evidence type="ECO:0000313" key="1">
    <source>
        <dbReference type="EMBL" id="KXU34375.1"/>
    </source>
</evidence>
<gene>
    <name evidence="1" type="ORF">AXK11_08665</name>
</gene>
<dbReference type="PANTHER" id="PTHR41729:SF1">
    <property type="entry name" value="GLUTAMYL-TRNA SYNTHETASE"/>
    <property type="match status" value="1"/>
</dbReference>
<reference evidence="2" key="1">
    <citation type="submission" date="2016-02" db="EMBL/GenBank/DDBJ databases">
        <authorList>
            <person name="Sanders J.G."/>
            <person name="Lin J.Y."/>
            <person name="Wertz J.T."/>
            <person name="Russell J.A."/>
            <person name="Moreau C.S."/>
            <person name="Powell S."/>
        </authorList>
    </citation>
    <scope>NUCLEOTIDE SEQUENCE [LARGE SCALE GENOMIC DNA]</scope>
    <source>
        <strain evidence="2">CAG34</strain>
    </source>
</reference>
<dbReference type="STRING" id="1548207.AXK11_08665"/>
<protein>
    <recommendedName>
        <fullName evidence="3">DUF4202 domain-containing protein</fullName>
    </recommendedName>
</protein>
<accession>A0A139SIH5</accession>
<proteinExistence type="predicted"/>
<organism evidence="1 2">
    <name type="scientific">Cephaloticoccus primus</name>
    <dbReference type="NCBI Taxonomy" id="1548207"/>
    <lineage>
        <taxon>Bacteria</taxon>
        <taxon>Pseudomonadati</taxon>
        <taxon>Verrucomicrobiota</taxon>
        <taxon>Opitutia</taxon>
        <taxon>Opitutales</taxon>
        <taxon>Opitutaceae</taxon>
        <taxon>Cephaloticoccus</taxon>
    </lineage>
</organism>
<dbReference type="PANTHER" id="PTHR41729">
    <property type="entry name" value="GLUTAMYL-TRNA SYNTHETASE"/>
    <property type="match status" value="1"/>
</dbReference>
<dbReference type="Pfam" id="PF13875">
    <property type="entry name" value="DUF4202"/>
    <property type="match status" value="1"/>
</dbReference>
<evidence type="ECO:0008006" key="3">
    <source>
        <dbReference type="Google" id="ProtNLM"/>
    </source>
</evidence>
<sequence length="204" mass="22683">MTPVPNASELFPVFLKLRSAIDAAHEADPNRTPDGRTAELVYADRIEAWIARLVPDAPAQLLLAARCQHLERFLTPRSSYPEGRGGYLQWRKFLHTKQGERARELALAAGLPEPLAADIARWVSKTDLRKDSGSQALEDAAILVFLENEIGAFAAQHADYPREKFLDILRKTWRKLSPAAQPHARSLKLPPAIAELVHAALAEE</sequence>
<dbReference type="OrthoDB" id="9799165at2"/>
<dbReference type="EMBL" id="LSZQ01000066">
    <property type="protein sequence ID" value="KXU34375.1"/>
    <property type="molecule type" value="Genomic_DNA"/>
</dbReference>
<dbReference type="InterPro" id="IPR025255">
    <property type="entry name" value="DUF4202"/>
</dbReference>
<comment type="caution">
    <text evidence="1">The sequence shown here is derived from an EMBL/GenBank/DDBJ whole genome shotgun (WGS) entry which is preliminary data.</text>
</comment>
<dbReference type="Proteomes" id="UP000070058">
    <property type="component" value="Unassembled WGS sequence"/>
</dbReference>
<dbReference type="AlphaFoldDB" id="A0A139SIH5"/>
<evidence type="ECO:0000313" key="2">
    <source>
        <dbReference type="Proteomes" id="UP000070058"/>
    </source>
</evidence>
<name>A0A139SIH5_9BACT</name>